<accession>A0A667YBE3</accession>
<proteinExistence type="inferred from homology"/>
<dbReference type="GO" id="GO:0006805">
    <property type="term" value="P:xenobiotic metabolic process"/>
    <property type="evidence" value="ECO:0007669"/>
    <property type="project" value="TreeGrafter"/>
</dbReference>
<dbReference type="GeneTree" id="ENSGT00940000163301"/>
<dbReference type="Pfam" id="PF00067">
    <property type="entry name" value="p450"/>
    <property type="match status" value="2"/>
</dbReference>
<dbReference type="PANTHER" id="PTHR24300">
    <property type="entry name" value="CYTOCHROME P450 508A4-RELATED"/>
    <property type="match status" value="1"/>
</dbReference>
<protein>
    <submittedName>
        <fullName evidence="9">Uncharacterized protein</fullName>
    </submittedName>
</protein>
<name>A0A667YBE3_9TELE</name>
<evidence type="ECO:0000256" key="1">
    <source>
        <dbReference type="ARBA" id="ARBA00001971"/>
    </source>
</evidence>
<dbReference type="InterPro" id="IPR002401">
    <property type="entry name" value="Cyt_P450_E_grp-I"/>
</dbReference>
<dbReference type="InterPro" id="IPR001128">
    <property type="entry name" value="Cyt_P450"/>
</dbReference>
<reference evidence="9" key="1">
    <citation type="submission" date="2019-06" db="EMBL/GenBank/DDBJ databases">
        <authorList>
            <consortium name="Wellcome Sanger Institute Data Sharing"/>
        </authorList>
    </citation>
    <scope>NUCLEOTIDE SEQUENCE [LARGE SCALE GENOMIC DNA]</scope>
</reference>
<dbReference type="GO" id="GO:0016712">
    <property type="term" value="F:oxidoreductase activity, acting on paired donors, with incorporation or reduction of molecular oxygen, reduced flavin or flavoprotein as one donor, and incorporation of one atom of oxygen"/>
    <property type="evidence" value="ECO:0007669"/>
    <property type="project" value="TreeGrafter"/>
</dbReference>
<keyword evidence="3 6" id="KW-0349">Heme</keyword>
<keyword evidence="5 6" id="KW-0408">Iron</keyword>
<dbReference type="PRINTS" id="PR00385">
    <property type="entry name" value="P450"/>
</dbReference>
<dbReference type="InterPro" id="IPR036396">
    <property type="entry name" value="Cyt_P450_sf"/>
</dbReference>
<reference evidence="9" key="2">
    <citation type="submission" date="2025-08" db="UniProtKB">
        <authorList>
            <consortium name="Ensembl"/>
        </authorList>
    </citation>
    <scope>IDENTIFICATION</scope>
</reference>
<evidence type="ECO:0000313" key="9">
    <source>
        <dbReference type="Ensembl" id="ENSMMDP00005027535.1"/>
    </source>
</evidence>
<dbReference type="InterPro" id="IPR050182">
    <property type="entry name" value="Cytochrome_P450_fam2"/>
</dbReference>
<dbReference type="Ensembl" id="ENSMMDT00005028182.1">
    <property type="protein sequence ID" value="ENSMMDP00005027535.1"/>
    <property type="gene ID" value="ENSMMDG00005012809.1"/>
</dbReference>
<evidence type="ECO:0000256" key="6">
    <source>
        <dbReference type="PIRSR" id="PIRSR602401-1"/>
    </source>
</evidence>
<comment type="similarity">
    <text evidence="2 7">Belongs to the cytochrome P450 family.</text>
</comment>
<dbReference type="PANTHER" id="PTHR24300:SF327">
    <property type="entry name" value="CYTOCHROME P450 2F2-RELATED"/>
    <property type="match status" value="1"/>
</dbReference>
<keyword evidence="4 6" id="KW-0479">Metal-binding</keyword>
<feature type="chain" id="PRO_5025423383" evidence="8">
    <location>
        <begin position="24"/>
        <end position="414"/>
    </location>
</feature>
<reference evidence="9" key="3">
    <citation type="submission" date="2025-09" db="UniProtKB">
        <authorList>
            <consortium name="Ensembl"/>
        </authorList>
    </citation>
    <scope>IDENTIFICATION</scope>
</reference>
<dbReference type="GO" id="GO:0020037">
    <property type="term" value="F:heme binding"/>
    <property type="evidence" value="ECO:0007669"/>
    <property type="project" value="InterPro"/>
</dbReference>
<evidence type="ECO:0000256" key="2">
    <source>
        <dbReference type="ARBA" id="ARBA00010617"/>
    </source>
</evidence>
<evidence type="ECO:0000256" key="5">
    <source>
        <dbReference type="ARBA" id="ARBA00023004"/>
    </source>
</evidence>
<dbReference type="AlphaFoldDB" id="A0A667YBE3"/>
<dbReference type="GO" id="GO:0005506">
    <property type="term" value="F:iron ion binding"/>
    <property type="evidence" value="ECO:0007669"/>
    <property type="project" value="InterPro"/>
</dbReference>
<sequence>METILLLIGVCCIIMLLLKPQRPKNFPPGPEPLPVFGNVLHVRCVCLQCLSGRYGKVYSLFLGWRPAVVIHGLQAVREALVTRAVDFAGRPQAPCGEFLGQLQSGRPVDPLSLIHSAASNIICSVLFGQRYDYNDDVLAFIINSFKENAQIANGAWAAVSSLGTNALSGRRILDLKMHTQAIVDIYCLCPLSLHFSPLSHSIFFLSVFVNRSFPLFSCLCLASLSLTPSHSHPASLFSFPPAQCQREIDRVLGESLSVSFEDRHRMPFLMATIHETQRLANIAPLGVFHATTRDTKLMGYDIPEGTLIITNLTSVLFESTSWERPNDFYPGHFLDEDGQFVKPDAFLAFSAGPRVCLGELLARMELFLILVSLLRRFLLVWPEDAARPDLTPVFGGIQSPRPYRVTFRLRAKPC</sequence>
<gene>
    <name evidence="9" type="primary">LOC115368810</name>
</gene>
<feature type="signal peptide" evidence="8">
    <location>
        <begin position="1"/>
        <end position="23"/>
    </location>
</feature>
<evidence type="ECO:0000313" key="10">
    <source>
        <dbReference type="Proteomes" id="UP000472263"/>
    </source>
</evidence>
<feature type="binding site" description="axial binding residue" evidence="6">
    <location>
        <position position="356"/>
    </location>
    <ligand>
        <name>heme</name>
        <dbReference type="ChEBI" id="CHEBI:30413"/>
    </ligand>
    <ligandPart>
        <name>Fe</name>
        <dbReference type="ChEBI" id="CHEBI:18248"/>
    </ligandPart>
</feature>
<dbReference type="Gene3D" id="1.10.630.10">
    <property type="entry name" value="Cytochrome P450"/>
    <property type="match status" value="2"/>
</dbReference>
<dbReference type="InterPro" id="IPR017972">
    <property type="entry name" value="Cyt_P450_CS"/>
</dbReference>
<dbReference type="GO" id="GO:0005737">
    <property type="term" value="C:cytoplasm"/>
    <property type="evidence" value="ECO:0007669"/>
    <property type="project" value="TreeGrafter"/>
</dbReference>
<keyword evidence="7" id="KW-0560">Oxidoreductase</keyword>
<dbReference type="GO" id="GO:0006082">
    <property type="term" value="P:organic acid metabolic process"/>
    <property type="evidence" value="ECO:0007669"/>
    <property type="project" value="TreeGrafter"/>
</dbReference>
<dbReference type="SUPFAM" id="SSF48264">
    <property type="entry name" value="Cytochrome P450"/>
    <property type="match status" value="1"/>
</dbReference>
<keyword evidence="8" id="KW-0732">Signal</keyword>
<evidence type="ECO:0000256" key="8">
    <source>
        <dbReference type="SAM" id="SignalP"/>
    </source>
</evidence>
<comment type="cofactor">
    <cofactor evidence="1 6">
        <name>heme</name>
        <dbReference type="ChEBI" id="CHEBI:30413"/>
    </cofactor>
</comment>
<dbReference type="Proteomes" id="UP000472263">
    <property type="component" value="Chromosome 12"/>
</dbReference>
<evidence type="ECO:0000256" key="3">
    <source>
        <dbReference type="ARBA" id="ARBA00022617"/>
    </source>
</evidence>
<keyword evidence="7" id="KW-0503">Monooxygenase</keyword>
<keyword evidence="10" id="KW-1185">Reference proteome</keyword>
<organism evidence="9 10">
    <name type="scientific">Myripristis murdjan</name>
    <name type="common">pinecone soldierfish</name>
    <dbReference type="NCBI Taxonomy" id="586833"/>
    <lineage>
        <taxon>Eukaryota</taxon>
        <taxon>Metazoa</taxon>
        <taxon>Chordata</taxon>
        <taxon>Craniata</taxon>
        <taxon>Vertebrata</taxon>
        <taxon>Euteleostomi</taxon>
        <taxon>Actinopterygii</taxon>
        <taxon>Neopterygii</taxon>
        <taxon>Teleostei</taxon>
        <taxon>Neoteleostei</taxon>
        <taxon>Acanthomorphata</taxon>
        <taxon>Holocentriformes</taxon>
        <taxon>Holocentridae</taxon>
        <taxon>Myripristis</taxon>
    </lineage>
</organism>
<evidence type="ECO:0000256" key="7">
    <source>
        <dbReference type="RuleBase" id="RU000461"/>
    </source>
</evidence>
<evidence type="ECO:0000256" key="4">
    <source>
        <dbReference type="ARBA" id="ARBA00022723"/>
    </source>
</evidence>
<dbReference type="PRINTS" id="PR00463">
    <property type="entry name" value="EP450I"/>
</dbReference>
<dbReference type="PROSITE" id="PS00086">
    <property type="entry name" value="CYTOCHROME_P450"/>
    <property type="match status" value="1"/>
</dbReference>